<keyword evidence="1" id="KW-0833">Ubl conjugation pathway</keyword>
<dbReference type="GO" id="GO:0019005">
    <property type="term" value="C:SCF ubiquitin ligase complex"/>
    <property type="evidence" value="ECO:0007669"/>
    <property type="project" value="TreeGrafter"/>
</dbReference>
<proteinExistence type="predicted"/>
<dbReference type="GO" id="GO:0003723">
    <property type="term" value="F:RNA binding"/>
    <property type="evidence" value="ECO:0007669"/>
    <property type="project" value="UniProtKB-UniRule"/>
</dbReference>
<evidence type="ECO:0000259" key="4">
    <source>
        <dbReference type="PROSITE" id="PS50181"/>
    </source>
</evidence>
<dbReference type="SUPFAM" id="SSF54928">
    <property type="entry name" value="RNA-binding domain, RBD"/>
    <property type="match status" value="1"/>
</dbReference>
<evidence type="ECO:0000313" key="5">
    <source>
        <dbReference type="EMBL" id="RNA20346.1"/>
    </source>
</evidence>
<dbReference type="Gene3D" id="3.30.70.330">
    <property type="match status" value="1"/>
</dbReference>
<accession>A0A3M7R9Z1</accession>
<name>A0A3M7R9Z1_BRAPC</name>
<dbReference type="SMART" id="SM00360">
    <property type="entry name" value="RRM"/>
    <property type="match status" value="1"/>
</dbReference>
<gene>
    <name evidence="5" type="ORF">BpHYR1_018339</name>
</gene>
<evidence type="ECO:0000313" key="6">
    <source>
        <dbReference type="Proteomes" id="UP000276133"/>
    </source>
</evidence>
<dbReference type="EMBL" id="REGN01003873">
    <property type="protein sequence ID" value="RNA20346.1"/>
    <property type="molecule type" value="Genomic_DNA"/>
</dbReference>
<dbReference type="Proteomes" id="UP000276133">
    <property type="component" value="Unassembled WGS sequence"/>
</dbReference>
<dbReference type="InterPro" id="IPR012677">
    <property type="entry name" value="Nucleotide-bd_a/b_plait_sf"/>
</dbReference>
<dbReference type="InterPro" id="IPR000504">
    <property type="entry name" value="RRM_dom"/>
</dbReference>
<dbReference type="SUPFAM" id="SSF81383">
    <property type="entry name" value="F-box domain"/>
    <property type="match status" value="1"/>
</dbReference>
<dbReference type="InterPro" id="IPR032675">
    <property type="entry name" value="LRR_dom_sf"/>
</dbReference>
<dbReference type="SMART" id="SM00256">
    <property type="entry name" value="FBOX"/>
    <property type="match status" value="1"/>
</dbReference>
<dbReference type="Gene3D" id="3.80.10.10">
    <property type="entry name" value="Ribonuclease Inhibitor"/>
    <property type="match status" value="2"/>
</dbReference>
<keyword evidence="6" id="KW-1185">Reference proteome</keyword>
<dbReference type="InterPro" id="IPR036047">
    <property type="entry name" value="F-box-like_dom_sf"/>
</dbReference>
<feature type="domain" description="RRM" evidence="3">
    <location>
        <begin position="23"/>
        <end position="102"/>
    </location>
</feature>
<reference evidence="5 6" key="1">
    <citation type="journal article" date="2018" name="Sci. Rep.">
        <title>Genomic signatures of local adaptation to the degree of environmental predictability in rotifers.</title>
        <authorList>
            <person name="Franch-Gras L."/>
            <person name="Hahn C."/>
            <person name="Garcia-Roger E.M."/>
            <person name="Carmona M.J."/>
            <person name="Serra M."/>
            <person name="Gomez A."/>
        </authorList>
    </citation>
    <scope>NUCLEOTIDE SEQUENCE [LARGE SCALE GENOMIC DNA]</scope>
    <source>
        <strain evidence="5">HYR1</strain>
    </source>
</reference>
<evidence type="ECO:0000256" key="1">
    <source>
        <dbReference type="ARBA" id="ARBA00022786"/>
    </source>
</evidence>
<dbReference type="Pfam" id="PF00076">
    <property type="entry name" value="RRM_1"/>
    <property type="match status" value="1"/>
</dbReference>
<dbReference type="SMART" id="SM00367">
    <property type="entry name" value="LRR_CC"/>
    <property type="match status" value="5"/>
</dbReference>
<dbReference type="Pfam" id="PF12937">
    <property type="entry name" value="F-box-like"/>
    <property type="match status" value="1"/>
</dbReference>
<evidence type="ECO:0000256" key="2">
    <source>
        <dbReference type="PROSITE-ProRule" id="PRU00176"/>
    </source>
</evidence>
<dbReference type="OrthoDB" id="10257471at2759"/>
<sequence length="647" mass="75439">MQKLKIEPDKCSEVNNSSDVIKHKIYVSNLEWSVHENLLKHFLSKFGSVKRCKILRFQDTNRSKGIAFVELNDAQSAENVLNAQENDLVLCGRPLIVKMYEKNSITKPKYQEKYIQKQVTGSSSSQIDYQPSRCYLDMLPYNVLNNIFSYFSIRDLCIAEQVCRRWYEIARLTWSQKERLVLNNRCIFENYCFKKDNQYGFVCRPDFGKTAILQILNKNLRNLKYFDISECYSKFGTTIGEILRYLGDTCPKLTHLLLNNLSVSNKNFTPLVKRCANLKVIKISNSHRLSDASISKIFQHCPLLEEFDFSNCRIISGECFQRIKPNNQKIQRVYLNDCEKLKGSYLEILLTRCTNIKKLSLKRNEPYSSITIRCIVYNSPRLESLFLSPNGFDSLLSYDLQTIEFEKFENLRELDIGRSHCNNDLVTCLLQKLSNLKILIIDQCINLVDDPFACPNIKTPLEELNLNFNKYITDECIQSLVKFSSTMRILKIKGCSRLSDQAIKQILERLDKLSYLDVSLNNAADNSLLEAALWHSPRKIHISCNDSKVDPNKFIFDHPETIKTPRDRDCPLFEIKNLTFESLMTPIRRVADENVWNENGMLYIGPPIDSDYDEDYDFEGYYEENDLDQENELEELLEPENEMFKEI</sequence>
<dbReference type="InterPro" id="IPR035979">
    <property type="entry name" value="RBD_domain_sf"/>
</dbReference>
<dbReference type="CDD" id="cd09917">
    <property type="entry name" value="F-box_SF"/>
    <property type="match status" value="1"/>
</dbReference>
<dbReference type="PROSITE" id="PS50102">
    <property type="entry name" value="RRM"/>
    <property type="match status" value="1"/>
</dbReference>
<organism evidence="5 6">
    <name type="scientific">Brachionus plicatilis</name>
    <name type="common">Marine rotifer</name>
    <name type="synonym">Brachionus muelleri</name>
    <dbReference type="NCBI Taxonomy" id="10195"/>
    <lineage>
        <taxon>Eukaryota</taxon>
        <taxon>Metazoa</taxon>
        <taxon>Spiralia</taxon>
        <taxon>Gnathifera</taxon>
        <taxon>Rotifera</taxon>
        <taxon>Eurotatoria</taxon>
        <taxon>Monogononta</taxon>
        <taxon>Pseudotrocha</taxon>
        <taxon>Ploima</taxon>
        <taxon>Brachionidae</taxon>
        <taxon>Brachionus</taxon>
    </lineage>
</organism>
<dbReference type="SUPFAM" id="SSF52047">
    <property type="entry name" value="RNI-like"/>
    <property type="match status" value="1"/>
</dbReference>
<feature type="domain" description="F-box" evidence="4">
    <location>
        <begin position="133"/>
        <end position="177"/>
    </location>
</feature>
<dbReference type="PROSITE" id="PS50181">
    <property type="entry name" value="FBOX"/>
    <property type="match status" value="1"/>
</dbReference>
<dbReference type="Gene3D" id="1.20.1280.50">
    <property type="match status" value="1"/>
</dbReference>
<dbReference type="STRING" id="10195.A0A3M7R9Z1"/>
<dbReference type="InterPro" id="IPR001810">
    <property type="entry name" value="F-box_dom"/>
</dbReference>
<keyword evidence="2" id="KW-0694">RNA-binding</keyword>
<comment type="caution">
    <text evidence="5">The sequence shown here is derived from an EMBL/GenBank/DDBJ whole genome shotgun (WGS) entry which is preliminary data.</text>
</comment>
<protein>
    <submittedName>
        <fullName evidence="5">RNA-binding isoform X1</fullName>
    </submittedName>
</protein>
<dbReference type="InterPro" id="IPR006553">
    <property type="entry name" value="Leu-rich_rpt_Cys-con_subtyp"/>
</dbReference>
<dbReference type="AlphaFoldDB" id="A0A3M7R9Z1"/>
<dbReference type="GO" id="GO:0031146">
    <property type="term" value="P:SCF-dependent proteasomal ubiquitin-dependent protein catabolic process"/>
    <property type="evidence" value="ECO:0007669"/>
    <property type="project" value="TreeGrafter"/>
</dbReference>
<dbReference type="PANTHER" id="PTHR13318">
    <property type="entry name" value="PARTNER OF PAIRED, ISOFORM B-RELATED"/>
    <property type="match status" value="1"/>
</dbReference>
<evidence type="ECO:0000259" key="3">
    <source>
        <dbReference type="PROSITE" id="PS50102"/>
    </source>
</evidence>